<keyword evidence="2" id="KW-1185">Reference proteome</keyword>
<dbReference type="Proteomes" id="UP000244912">
    <property type="component" value="Unassembled WGS sequence"/>
</dbReference>
<evidence type="ECO:0000313" key="1">
    <source>
        <dbReference type="EMBL" id="SPJ23570.1"/>
    </source>
</evidence>
<dbReference type="EMBL" id="ONZF01000002">
    <property type="protein sequence ID" value="SPJ23570.1"/>
    <property type="molecule type" value="Genomic_DNA"/>
</dbReference>
<gene>
    <name evidence="1" type="ORF">PAA8504_01382</name>
</gene>
<dbReference type="RefSeq" id="WP_108893390.1">
    <property type="nucleotide sequence ID" value="NZ_ONZF01000002.1"/>
</dbReference>
<dbReference type="OrthoDB" id="7856340at2"/>
<proteinExistence type="predicted"/>
<evidence type="ECO:0008006" key="3">
    <source>
        <dbReference type="Google" id="ProtNLM"/>
    </source>
</evidence>
<reference evidence="1 2" key="1">
    <citation type="submission" date="2018-03" db="EMBL/GenBank/DDBJ databases">
        <authorList>
            <person name="Keele B.F."/>
        </authorList>
    </citation>
    <scope>NUCLEOTIDE SEQUENCE [LARGE SCALE GENOMIC DNA]</scope>
    <source>
        <strain evidence="1 2">CECT 8504</strain>
    </source>
</reference>
<protein>
    <recommendedName>
        <fullName evidence="3">Lipoprotein</fullName>
    </recommendedName>
</protein>
<evidence type="ECO:0000313" key="2">
    <source>
        <dbReference type="Proteomes" id="UP000244912"/>
    </source>
</evidence>
<dbReference type="AlphaFoldDB" id="A0A2R8BTV7"/>
<accession>A0A2R8BTV7</accession>
<organism evidence="1 2">
    <name type="scientific">Palleronia abyssalis</name>
    <dbReference type="NCBI Taxonomy" id="1501240"/>
    <lineage>
        <taxon>Bacteria</taxon>
        <taxon>Pseudomonadati</taxon>
        <taxon>Pseudomonadota</taxon>
        <taxon>Alphaproteobacteria</taxon>
        <taxon>Rhodobacterales</taxon>
        <taxon>Roseobacteraceae</taxon>
        <taxon>Palleronia</taxon>
    </lineage>
</organism>
<sequence length="230" mass="23829">MPDFKVAFHYLVQGRKIAFCALALLTAACGQINSGRVGGPSDGIAETPYTMVETGRAWLYVPTGLVTLERDLGGVREQRVALPNDTTVPGDNFILMRTRASAGLGGNRLKLEPFLHAAGGLAAPFTDVSAGQFQGDEDALGPYFYVNRTAGPNVSCVLAVRPIDGAASLLPRGASAVDVLMRNCVTGDASAALAPIEAQALGRSVGRGADAGQVALRNMSPFAAPEGASR</sequence>
<name>A0A2R8BTV7_9RHOB</name>
<dbReference type="PROSITE" id="PS51257">
    <property type="entry name" value="PROKAR_LIPOPROTEIN"/>
    <property type="match status" value="1"/>
</dbReference>